<dbReference type="Proteomes" id="UP000011758">
    <property type="component" value="Unassembled WGS sequence"/>
</dbReference>
<keyword evidence="2" id="KW-1185">Reference proteome</keyword>
<proteinExistence type="predicted"/>
<dbReference type="EMBL" id="AGEJ01000010">
    <property type="protein sequence ID" value="EMD17161.1"/>
    <property type="molecule type" value="Genomic_DNA"/>
</dbReference>
<dbReference type="STRING" id="999415.HMPREF9943_00532"/>
<sequence length="30" mass="3357">MTIADIIYLKMGYENGVICTTFNGDFAKNI</sequence>
<dbReference type="AlphaFoldDB" id="M2Q4I9"/>
<organism evidence="1 2">
    <name type="scientific">Eggerthia catenaformis OT 569 = DSM 20559</name>
    <dbReference type="NCBI Taxonomy" id="999415"/>
    <lineage>
        <taxon>Bacteria</taxon>
        <taxon>Bacillati</taxon>
        <taxon>Bacillota</taxon>
        <taxon>Erysipelotrichia</taxon>
        <taxon>Erysipelotrichales</taxon>
        <taxon>Coprobacillaceae</taxon>
        <taxon>Eggerthia</taxon>
    </lineage>
</organism>
<accession>M2Q4I9</accession>
<name>M2Q4I9_9FIRM</name>
<dbReference type="BioCyc" id="ECAT999415-HMP:GTTI-550-MONOMER"/>
<gene>
    <name evidence="1" type="ORF">HMPREF9943_00532</name>
</gene>
<evidence type="ECO:0000313" key="1">
    <source>
        <dbReference type="EMBL" id="EMD17161.1"/>
    </source>
</evidence>
<protein>
    <submittedName>
        <fullName evidence="1">Uncharacterized protein</fullName>
    </submittedName>
</protein>
<evidence type="ECO:0000313" key="2">
    <source>
        <dbReference type="Proteomes" id="UP000011758"/>
    </source>
</evidence>
<reference evidence="1 2" key="1">
    <citation type="submission" date="2013-02" db="EMBL/GenBank/DDBJ databases">
        <title>The Genome Sequence of Lactobacillus catenaformis F0143.</title>
        <authorList>
            <consortium name="The Broad Institute Genome Sequencing Platform"/>
            <person name="Earl A."/>
            <person name="Ward D."/>
            <person name="Feldgarden M."/>
            <person name="Gevers D."/>
            <person name="Izard J."/>
            <person name="Blanton J.M."/>
            <person name="Mathney J."/>
            <person name="Dewhirst F.E."/>
            <person name="Young S.K."/>
            <person name="Zeng Q."/>
            <person name="Gargeya S."/>
            <person name="Fitzgerald M."/>
            <person name="Haas B."/>
            <person name="Abouelleil A."/>
            <person name="Alvarado L."/>
            <person name="Arachchi H.M."/>
            <person name="Berlin A."/>
            <person name="Chapman S.B."/>
            <person name="Gearin G."/>
            <person name="Goldberg J."/>
            <person name="Griggs A."/>
            <person name="Gujja S."/>
            <person name="Hansen M."/>
            <person name="Heiman D."/>
            <person name="Howarth C."/>
            <person name="Larimer J."/>
            <person name="Lui A."/>
            <person name="MacDonald P.J.P."/>
            <person name="McCowen C."/>
            <person name="Montmayeur A."/>
            <person name="Murphy C."/>
            <person name="Neiman D."/>
            <person name="Pearson M."/>
            <person name="Priest M."/>
            <person name="Roberts A."/>
            <person name="Saif S."/>
            <person name="Shea T."/>
            <person name="Sisk P."/>
            <person name="Stolte C."/>
            <person name="Sykes S."/>
            <person name="Wortman J."/>
            <person name="Nusbaum C."/>
            <person name="Birren B."/>
        </authorList>
    </citation>
    <scope>NUCLEOTIDE SEQUENCE [LARGE SCALE GENOMIC DNA]</scope>
    <source>
        <strain evidence="1 2">OT 569</strain>
    </source>
</reference>
<comment type="caution">
    <text evidence="1">The sequence shown here is derived from an EMBL/GenBank/DDBJ whole genome shotgun (WGS) entry which is preliminary data.</text>
</comment>